<sequence>MILSIRTKLFIAIFLACLLIAGGLAGMLQYRLNRSFLDYLNEQENRSLAQLENRLIEVYEARGSWEELEQNPHLWISILDSAVRSSFLRINDNEPGRVPPPPIRPPVRPNQDPAMGDMRPPPPRTNVAQRMERFIGRIVLLDAQRAVVKGSIRMDIPENLLELKSDNTTIGYLGMYPRQRVTEKVDMDFAERLQRTLWLVVLFMALPMAGLLSFLLARHLGKPIQALRNGTRQLTDGNYSLRMPSQGHDELGLLTRDFNQLAERLQQNEASRKQWIADIAHELRTPLAILRGEIEALQDGINQPDVATLASLHQEVSHLQRLVNDLYDLSMSDSGALSYRKETVNLITLLQETLALHSTTLQEQGLQMQATGLHQHPVLIQGDPQRLQQLFKNLLENSLRYTDKPGQLQIHTQIQAGWVDILFEDSSPDVPDDALPHLFERLFRVESSRNRATGGAGIGLSICRNIVDAHGGTISAAHSALGGLQIRIHLPLQQ</sequence>
<keyword evidence="15" id="KW-0547">Nucleotide-binding</keyword>
<reference evidence="15" key="1">
    <citation type="journal article" date="2023" name="Int. J. Mol. Sci.">
        <title>Metagenomics Revealed a New Genus 'Candidatus Thiocaldithrix dubininis' gen. nov., sp. nov. and a New Species 'Candidatus Thiothrix putei' sp. nov. in the Family Thiotrichaceae, Some Members of Which Have Traits of Both Na+- and H+-Motive Energetics.</title>
        <authorList>
            <person name="Ravin N.V."/>
            <person name="Muntyan M.S."/>
            <person name="Smolyakov D.D."/>
            <person name="Rudenko T.S."/>
            <person name="Beletsky A.V."/>
            <person name="Mardanov A.V."/>
            <person name="Grabovich M.Y."/>
        </authorList>
    </citation>
    <scope>NUCLEOTIDE SEQUENCE</scope>
    <source>
        <strain evidence="15">GKL-02</strain>
    </source>
</reference>
<feature type="region of interest" description="Disordered" evidence="11">
    <location>
        <begin position="92"/>
        <end position="122"/>
    </location>
</feature>
<evidence type="ECO:0000256" key="10">
    <source>
        <dbReference type="ARBA" id="ARBA00023136"/>
    </source>
</evidence>
<dbReference type="PROSITE" id="PS50885">
    <property type="entry name" value="HAMP"/>
    <property type="match status" value="1"/>
</dbReference>
<dbReference type="InterPro" id="IPR050428">
    <property type="entry name" value="TCS_sensor_his_kinase"/>
</dbReference>
<dbReference type="EC" id="2.7.13.3" evidence="3"/>
<dbReference type="CDD" id="cd00082">
    <property type="entry name" value="HisKA"/>
    <property type="match status" value="1"/>
</dbReference>
<feature type="domain" description="Histidine kinase" evidence="13">
    <location>
        <begin position="278"/>
        <end position="494"/>
    </location>
</feature>
<dbReference type="PANTHER" id="PTHR45436">
    <property type="entry name" value="SENSOR HISTIDINE KINASE YKOH"/>
    <property type="match status" value="1"/>
</dbReference>
<keyword evidence="9" id="KW-0902">Two-component regulatory system</keyword>
<dbReference type="CDD" id="cd06225">
    <property type="entry name" value="HAMP"/>
    <property type="match status" value="1"/>
</dbReference>
<dbReference type="GO" id="GO:0000155">
    <property type="term" value="F:phosphorelay sensor kinase activity"/>
    <property type="evidence" value="ECO:0007669"/>
    <property type="project" value="InterPro"/>
</dbReference>
<dbReference type="AlphaFoldDB" id="A0AA95H9V0"/>
<dbReference type="PROSITE" id="PS50109">
    <property type="entry name" value="HIS_KIN"/>
    <property type="match status" value="1"/>
</dbReference>
<dbReference type="GO" id="GO:0005886">
    <property type="term" value="C:plasma membrane"/>
    <property type="evidence" value="ECO:0007669"/>
    <property type="project" value="TreeGrafter"/>
</dbReference>
<evidence type="ECO:0000256" key="2">
    <source>
        <dbReference type="ARBA" id="ARBA00004370"/>
    </source>
</evidence>
<dbReference type="Gene3D" id="1.10.287.130">
    <property type="match status" value="1"/>
</dbReference>
<evidence type="ECO:0000256" key="6">
    <source>
        <dbReference type="ARBA" id="ARBA00022692"/>
    </source>
</evidence>
<dbReference type="SMART" id="SM00304">
    <property type="entry name" value="HAMP"/>
    <property type="match status" value="1"/>
</dbReference>
<gene>
    <name evidence="15" type="ORF">QJT81_17445</name>
</gene>
<evidence type="ECO:0000256" key="5">
    <source>
        <dbReference type="ARBA" id="ARBA00022679"/>
    </source>
</evidence>
<evidence type="ECO:0000259" key="13">
    <source>
        <dbReference type="PROSITE" id="PS50109"/>
    </source>
</evidence>
<evidence type="ECO:0000256" key="7">
    <source>
        <dbReference type="ARBA" id="ARBA00022777"/>
    </source>
</evidence>
<dbReference type="SMART" id="SM00388">
    <property type="entry name" value="HisKA"/>
    <property type="match status" value="1"/>
</dbReference>
<protein>
    <recommendedName>
        <fullName evidence="3">histidine kinase</fullName>
        <ecNumber evidence="3">2.7.13.3</ecNumber>
    </recommendedName>
</protein>
<dbReference type="InterPro" id="IPR005467">
    <property type="entry name" value="His_kinase_dom"/>
</dbReference>
<dbReference type="SUPFAM" id="SSF55874">
    <property type="entry name" value="ATPase domain of HSP90 chaperone/DNA topoisomerase II/histidine kinase"/>
    <property type="match status" value="1"/>
</dbReference>
<comment type="subcellular location">
    <subcellularLocation>
        <location evidence="2">Membrane</location>
    </subcellularLocation>
</comment>
<dbReference type="SUPFAM" id="SSF158472">
    <property type="entry name" value="HAMP domain-like"/>
    <property type="match status" value="1"/>
</dbReference>
<dbReference type="SUPFAM" id="SSF47384">
    <property type="entry name" value="Homodimeric domain of signal transducing histidine kinase"/>
    <property type="match status" value="1"/>
</dbReference>
<dbReference type="InterPro" id="IPR036890">
    <property type="entry name" value="HATPase_C_sf"/>
</dbReference>
<reference evidence="15" key="2">
    <citation type="submission" date="2023-04" db="EMBL/GenBank/DDBJ databases">
        <authorList>
            <person name="Beletskiy A.V."/>
            <person name="Mardanov A.V."/>
            <person name="Ravin N.V."/>
        </authorList>
    </citation>
    <scope>NUCLEOTIDE SEQUENCE</scope>
    <source>
        <strain evidence="15">GKL-02</strain>
    </source>
</reference>
<evidence type="ECO:0000259" key="14">
    <source>
        <dbReference type="PROSITE" id="PS50885"/>
    </source>
</evidence>
<keyword evidence="4" id="KW-0597">Phosphoprotein</keyword>
<dbReference type="InterPro" id="IPR036097">
    <property type="entry name" value="HisK_dim/P_sf"/>
</dbReference>
<feature type="transmembrane region" description="Helical" evidence="12">
    <location>
        <begin position="197"/>
        <end position="217"/>
    </location>
</feature>
<proteinExistence type="predicted"/>
<evidence type="ECO:0000256" key="9">
    <source>
        <dbReference type="ARBA" id="ARBA00023012"/>
    </source>
</evidence>
<name>A0AA95H9V0_9GAMM</name>
<organism evidence="15">
    <name type="scientific">Candidatus Thiothrix putei</name>
    <dbReference type="NCBI Taxonomy" id="3080811"/>
    <lineage>
        <taxon>Bacteria</taxon>
        <taxon>Pseudomonadati</taxon>
        <taxon>Pseudomonadota</taxon>
        <taxon>Gammaproteobacteria</taxon>
        <taxon>Thiotrichales</taxon>
        <taxon>Thiotrichaceae</taxon>
        <taxon>Thiothrix</taxon>
    </lineage>
</organism>
<dbReference type="Gene3D" id="6.10.340.10">
    <property type="match status" value="1"/>
</dbReference>
<evidence type="ECO:0000256" key="12">
    <source>
        <dbReference type="SAM" id="Phobius"/>
    </source>
</evidence>
<dbReference type="Pfam" id="PF00512">
    <property type="entry name" value="HisKA"/>
    <property type="match status" value="1"/>
</dbReference>
<evidence type="ECO:0000256" key="4">
    <source>
        <dbReference type="ARBA" id="ARBA00022553"/>
    </source>
</evidence>
<dbReference type="PRINTS" id="PR00344">
    <property type="entry name" value="BCTRLSENSOR"/>
</dbReference>
<feature type="compositionally biased region" description="Pro residues" evidence="11">
    <location>
        <begin position="97"/>
        <end position="108"/>
    </location>
</feature>
<comment type="catalytic activity">
    <reaction evidence="1">
        <text>ATP + protein L-histidine = ADP + protein N-phospho-L-histidine.</text>
        <dbReference type="EC" id="2.7.13.3"/>
    </reaction>
</comment>
<dbReference type="Proteomes" id="UP001301326">
    <property type="component" value="Chromosome"/>
</dbReference>
<dbReference type="KEGG" id="tput:QJT81_17445"/>
<keyword evidence="8 12" id="KW-1133">Transmembrane helix</keyword>
<feature type="domain" description="HAMP" evidence="14">
    <location>
        <begin position="218"/>
        <end position="270"/>
    </location>
</feature>
<dbReference type="EMBL" id="CP124756">
    <property type="protein sequence ID" value="WGZ93562.1"/>
    <property type="molecule type" value="Genomic_DNA"/>
</dbReference>
<keyword evidence="7" id="KW-0418">Kinase</keyword>
<evidence type="ECO:0000256" key="8">
    <source>
        <dbReference type="ARBA" id="ARBA00022989"/>
    </source>
</evidence>
<dbReference type="SMART" id="SM00387">
    <property type="entry name" value="HATPase_c"/>
    <property type="match status" value="1"/>
</dbReference>
<dbReference type="GO" id="GO:0005524">
    <property type="term" value="F:ATP binding"/>
    <property type="evidence" value="ECO:0007669"/>
    <property type="project" value="UniProtKB-KW"/>
</dbReference>
<dbReference type="InterPro" id="IPR004358">
    <property type="entry name" value="Sig_transdc_His_kin-like_C"/>
</dbReference>
<evidence type="ECO:0000256" key="11">
    <source>
        <dbReference type="SAM" id="MobiDB-lite"/>
    </source>
</evidence>
<dbReference type="PANTHER" id="PTHR45436:SF5">
    <property type="entry name" value="SENSOR HISTIDINE KINASE TRCS"/>
    <property type="match status" value="1"/>
</dbReference>
<accession>A0AA95H9V0</accession>
<keyword evidence="10 12" id="KW-0472">Membrane</keyword>
<dbReference type="Gene3D" id="3.30.565.10">
    <property type="entry name" value="Histidine kinase-like ATPase, C-terminal domain"/>
    <property type="match status" value="1"/>
</dbReference>
<dbReference type="InterPro" id="IPR003594">
    <property type="entry name" value="HATPase_dom"/>
</dbReference>
<keyword evidence="6 12" id="KW-0812">Transmembrane</keyword>
<evidence type="ECO:0000256" key="1">
    <source>
        <dbReference type="ARBA" id="ARBA00000085"/>
    </source>
</evidence>
<evidence type="ECO:0000313" key="15">
    <source>
        <dbReference type="EMBL" id="WGZ93562.1"/>
    </source>
</evidence>
<dbReference type="Pfam" id="PF00672">
    <property type="entry name" value="HAMP"/>
    <property type="match status" value="1"/>
</dbReference>
<keyword evidence="5" id="KW-0808">Transferase</keyword>
<evidence type="ECO:0000256" key="3">
    <source>
        <dbReference type="ARBA" id="ARBA00012438"/>
    </source>
</evidence>
<dbReference type="InterPro" id="IPR003661">
    <property type="entry name" value="HisK_dim/P_dom"/>
</dbReference>
<dbReference type="InterPro" id="IPR003660">
    <property type="entry name" value="HAMP_dom"/>
</dbReference>
<dbReference type="Pfam" id="PF02518">
    <property type="entry name" value="HATPase_c"/>
    <property type="match status" value="1"/>
</dbReference>
<keyword evidence="15" id="KW-0067">ATP-binding</keyword>